<organism evidence="2 3">
    <name type="scientific">Candidatus Roizmanbacteria bacterium GW2011_GWA2_37_7</name>
    <dbReference type="NCBI Taxonomy" id="1618481"/>
    <lineage>
        <taxon>Bacteria</taxon>
        <taxon>Candidatus Roizmaniibacteriota</taxon>
    </lineage>
</organism>
<dbReference type="InterPro" id="IPR002686">
    <property type="entry name" value="Transposase_17"/>
</dbReference>
<accession>A0A0G0HFB2</accession>
<dbReference type="NCBIfam" id="NF033573">
    <property type="entry name" value="transpos_IS200"/>
    <property type="match status" value="1"/>
</dbReference>
<gene>
    <name evidence="2" type="ORF">US54_C0040G0001</name>
</gene>
<name>A0A0G0HFB2_9BACT</name>
<dbReference type="GO" id="GO:0006313">
    <property type="term" value="P:DNA transposition"/>
    <property type="evidence" value="ECO:0007669"/>
    <property type="project" value="InterPro"/>
</dbReference>
<dbReference type="SUPFAM" id="SSF143422">
    <property type="entry name" value="Transposase IS200-like"/>
    <property type="match status" value="1"/>
</dbReference>
<evidence type="ECO:0000259" key="1">
    <source>
        <dbReference type="SMART" id="SM01321"/>
    </source>
</evidence>
<dbReference type="SMART" id="SM01321">
    <property type="entry name" value="Y1_Tnp"/>
    <property type="match status" value="1"/>
</dbReference>
<evidence type="ECO:0000313" key="2">
    <source>
        <dbReference type="EMBL" id="KKQ37225.1"/>
    </source>
</evidence>
<dbReference type="Gene3D" id="3.30.70.1290">
    <property type="entry name" value="Transposase IS200-like"/>
    <property type="match status" value="1"/>
</dbReference>
<dbReference type="InterPro" id="IPR036515">
    <property type="entry name" value="Transposase_17_sf"/>
</dbReference>
<dbReference type="EMBL" id="LBTJ01000040">
    <property type="protein sequence ID" value="KKQ37225.1"/>
    <property type="molecule type" value="Genomic_DNA"/>
</dbReference>
<dbReference type="GO" id="GO:0003677">
    <property type="term" value="F:DNA binding"/>
    <property type="evidence" value="ECO:0007669"/>
    <property type="project" value="InterPro"/>
</dbReference>
<dbReference type="PANTHER" id="PTHR33360:SF2">
    <property type="entry name" value="TRANSPOSASE FOR INSERTION SEQUENCE ELEMENT IS200"/>
    <property type="match status" value="1"/>
</dbReference>
<evidence type="ECO:0000313" key="3">
    <source>
        <dbReference type="Proteomes" id="UP000034471"/>
    </source>
</evidence>
<dbReference type="PANTHER" id="PTHR33360">
    <property type="entry name" value="TRANSPOSASE FOR INSERTION SEQUENCE ELEMENT IS200"/>
    <property type="match status" value="1"/>
</dbReference>
<reference evidence="2 3" key="1">
    <citation type="journal article" date="2015" name="Nature">
        <title>rRNA introns, odd ribosomes, and small enigmatic genomes across a large radiation of phyla.</title>
        <authorList>
            <person name="Brown C.T."/>
            <person name="Hug L.A."/>
            <person name="Thomas B.C."/>
            <person name="Sharon I."/>
            <person name="Castelle C.J."/>
            <person name="Singh A."/>
            <person name="Wilkins M.J."/>
            <person name="Williams K.H."/>
            <person name="Banfield J.F."/>
        </authorList>
    </citation>
    <scope>NUCLEOTIDE SEQUENCE [LARGE SCALE GENOMIC DNA]</scope>
</reference>
<protein>
    <submittedName>
        <fullName evidence="2">Transposase IS200-family protein</fullName>
    </submittedName>
</protein>
<proteinExistence type="predicted"/>
<dbReference type="GO" id="GO:0004803">
    <property type="term" value="F:transposase activity"/>
    <property type="evidence" value="ECO:0007669"/>
    <property type="project" value="InterPro"/>
</dbReference>
<comment type="caution">
    <text evidence="2">The sequence shown here is derived from an EMBL/GenBank/DDBJ whole genome shotgun (WGS) entry which is preliminary data.</text>
</comment>
<dbReference type="Proteomes" id="UP000034471">
    <property type="component" value="Unassembled WGS sequence"/>
</dbReference>
<dbReference type="AlphaFoldDB" id="A0A0G0HFB2"/>
<dbReference type="Pfam" id="PF01797">
    <property type="entry name" value="Y1_Tnp"/>
    <property type="match status" value="1"/>
</dbReference>
<feature type="domain" description="Transposase IS200-like" evidence="1">
    <location>
        <begin position="11"/>
        <end position="131"/>
    </location>
</feature>
<sequence length="145" mass="16999">MSQYIHDSHSVYCCDYHIVVCTKYRREVINKGLGTYLKNKAYEVTRFYPKLRIKEFSHDKDHVHMFTSIPPSMSVGSFIRLYKTNSSRNIKAQFVFLKQVYWGTDSLWSEGYFSSTVGINETIIRKYIQHQGMEDAGQTATLFDE</sequence>